<dbReference type="Gene3D" id="1.10.3210.10">
    <property type="entry name" value="Hypothetical protein af1432"/>
    <property type="match status" value="1"/>
</dbReference>
<dbReference type="CDD" id="cd00077">
    <property type="entry name" value="HDc"/>
    <property type="match status" value="1"/>
</dbReference>
<evidence type="ECO:0000259" key="1">
    <source>
        <dbReference type="PROSITE" id="PS50887"/>
    </source>
</evidence>
<dbReference type="SUPFAM" id="SSF109604">
    <property type="entry name" value="HD-domain/PDEase-like"/>
    <property type="match status" value="1"/>
</dbReference>
<feature type="domain" description="HD-GYP" evidence="2">
    <location>
        <begin position="85"/>
        <end position="275"/>
    </location>
</feature>
<dbReference type="AlphaFoldDB" id="A0A645B6S9"/>
<feature type="domain" description="GGDEF" evidence="1">
    <location>
        <begin position="1"/>
        <end position="93"/>
    </location>
</feature>
<dbReference type="InterPro" id="IPR029787">
    <property type="entry name" value="Nucleotide_cyclase"/>
</dbReference>
<sequence length="275" mass="31298">MRCRRQDVVARFGGDEFVILLPNTDAQELEAVLNSVQSTMDNCKPDRGILSVSFGWATKYSTEEKYDQIFRKADDMMYNHKLVSKVQFDSSMMNHLGAILSEHSPKWRGHAQRVSRLCKQMGLCLGMEGRELSKLEMAGYLHDIGMAALDKEILDKTDDLSRYELQEIQRHCELGYKILSHVNGYRDVAEWVLHHHERPDGDGYPFGLKGQDIPQCSSIINIANAYDAISEGSVYGKKRPREEAIAELLSKAGTQFDERLTHIFVNQALDKEQEA</sequence>
<dbReference type="InterPro" id="IPR043128">
    <property type="entry name" value="Rev_trsase/Diguanyl_cyclase"/>
</dbReference>
<dbReference type="InterPro" id="IPR003607">
    <property type="entry name" value="HD/PDEase_dom"/>
</dbReference>
<dbReference type="Pfam" id="PF13487">
    <property type="entry name" value="HD_5"/>
    <property type="match status" value="1"/>
</dbReference>
<dbReference type="EMBL" id="VSSQ01018190">
    <property type="protein sequence ID" value="MPM61169.1"/>
    <property type="molecule type" value="Genomic_DNA"/>
</dbReference>
<dbReference type="PANTHER" id="PTHR43155">
    <property type="entry name" value="CYCLIC DI-GMP PHOSPHODIESTERASE PA4108-RELATED"/>
    <property type="match status" value="1"/>
</dbReference>
<dbReference type="PROSITE" id="PS50887">
    <property type="entry name" value="GGDEF"/>
    <property type="match status" value="1"/>
</dbReference>
<evidence type="ECO:0000313" key="3">
    <source>
        <dbReference type="EMBL" id="MPM61169.1"/>
    </source>
</evidence>
<organism evidence="3">
    <name type="scientific">bioreactor metagenome</name>
    <dbReference type="NCBI Taxonomy" id="1076179"/>
    <lineage>
        <taxon>unclassified sequences</taxon>
        <taxon>metagenomes</taxon>
        <taxon>ecological metagenomes</taxon>
    </lineage>
</organism>
<dbReference type="Gene3D" id="3.30.70.270">
    <property type="match status" value="1"/>
</dbReference>
<protein>
    <submittedName>
        <fullName evidence="3">Uncharacterized protein</fullName>
    </submittedName>
</protein>
<accession>A0A645B6S9</accession>
<proteinExistence type="predicted"/>
<dbReference type="SUPFAM" id="SSF55073">
    <property type="entry name" value="Nucleotide cyclase"/>
    <property type="match status" value="1"/>
</dbReference>
<dbReference type="PANTHER" id="PTHR43155:SF2">
    <property type="entry name" value="CYCLIC DI-GMP PHOSPHODIESTERASE PA4108"/>
    <property type="match status" value="1"/>
</dbReference>
<dbReference type="InterPro" id="IPR000160">
    <property type="entry name" value="GGDEF_dom"/>
</dbReference>
<gene>
    <name evidence="3" type="ORF">SDC9_108025</name>
</gene>
<comment type="caution">
    <text evidence="3">The sequence shown here is derived from an EMBL/GenBank/DDBJ whole genome shotgun (WGS) entry which is preliminary data.</text>
</comment>
<dbReference type="SMART" id="SM00471">
    <property type="entry name" value="HDc"/>
    <property type="match status" value="1"/>
</dbReference>
<reference evidence="3" key="1">
    <citation type="submission" date="2019-08" db="EMBL/GenBank/DDBJ databases">
        <authorList>
            <person name="Kucharzyk K."/>
            <person name="Murdoch R.W."/>
            <person name="Higgins S."/>
            <person name="Loffler F."/>
        </authorList>
    </citation>
    <scope>NUCLEOTIDE SEQUENCE</scope>
</reference>
<dbReference type="Pfam" id="PF00990">
    <property type="entry name" value="GGDEF"/>
    <property type="match status" value="1"/>
</dbReference>
<dbReference type="InterPro" id="IPR037522">
    <property type="entry name" value="HD_GYP_dom"/>
</dbReference>
<dbReference type="NCBIfam" id="TIGR00254">
    <property type="entry name" value="GGDEF"/>
    <property type="match status" value="1"/>
</dbReference>
<dbReference type="PROSITE" id="PS51832">
    <property type="entry name" value="HD_GYP"/>
    <property type="match status" value="1"/>
</dbReference>
<evidence type="ECO:0000259" key="2">
    <source>
        <dbReference type="PROSITE" id="PS51832"/>
    </source>
</evidence>
<name>A0A645B6S9_9ZZZZ</name>